<keyword evidence="1" id="KW-0378">Hydrolase</keyword>
<comment type="caution">
    <text evidence="1">The sequence shown here is derived from an EMBL/GenBank/DDBJ whole genome shotgun (WGS) entry which is preliminary data.</text>
</comment>
<keyword evidence="1" id="KW-0645">Protease</keyword>
<evidence type="ECO:0000313" key="1">
    <source>
        <dbReference type="EMBL" id="KAJ9048576.1"/>
    </source>
</evidence>
<name>A0ACC2REV9_9FUNG</name>
<dbReference type="EMBL" id="QTSX02007370">
    <property type="protein sequence ID" value="KAJ9048576.1"/>
    <property type="molecule type" value="Genomic_DNA"/>
</dbReference>
<protein>
    <submittedName>
        <fullName evidence="1">Ca(2+)-dependent cysteine protease</fullName>
    </submittedName>
</protein>
<keyword evidence="2" id="KW-1185">Reference proteome</keyword>
<organism evidence="1 2">
    <name type="scientific">Entomophthora muscae</name>
    <dbReference type="NCBI Taxonomy" id="34485"/>
    <lineage>
        <taxon>Eukaryota</taxon>
        <taxon>Fungi</taxon>
        <taxon>Fungi incertae sedis</taxon>
        <taxon>Zoopagomycota</taxon>
        <taxon>Entomophthoromycotina</taxon>
        <taxon>Entomophthoromycetes</taxon>
        <taxon>Entomophthorales</taxon>
        <taxon>Entomophthoraceae</taxon>
        <taxon>Entomophthora</taxon>
    </lineage>
</organism>
<accession>A0ACC2REV9</accession>
<proteinExistence type="predicted"/>
<reference evidence="1" key="1">
    <citation type="submission" date="2022-04" db="EMBL/GenBank/DDBJ databases">
        <title>Genome of the entomopathogenic fungus Entomophthora muscae.</title>
        <authorList>
            <person name="Elya C."/>
            <person name="Lovett B.R."/>
            <person name="Lee E."/>
            <person name="Macias A.M."/>
            <person name="Hajek A.E."/>
            <person name="De Bivort B.L."/>
            <person name="Kasson M.T."/>
            <person name="De Fine Licht H.H."/>
            <person name="Stajich J.E."/>
        </authorList>
    </citation>
    <scope>NUCLEOTIDE SEQUENCE</scope>
    <source>
        <strain evidence="1">Berkeley</strain>
    </source>
</reference>
<sequence>MTFALTQALALNPYSLSYLQLLQEMRTVLKPKYTQVPQLSSNIPLDMEAKFAI</sequence>
<evidence type="ECO:0000313" key="2">
    <source>
        <dbReference type="Proteomes" id="UP001165960"/>
    </source>
</evidence>
<gene>
    <name evidence="1" type="primary">MCA1_23</name>
    <name evidence="1" type="ORF">DSO57_1033746</name>
</gene>
<dbReference type="Proteomes" id="UP001165960">
    <property type="component" value="Unassembled WGS sequence"/>
</dbReference>